<dbReference type="Gene3D" id="1.10.260.40">
    <property type="entry name" value="lambda repressor-like DNA-binding domains"/>
    <property type="match status" value="1"/>
</dbReference>
<dbReference type="PROSITE" id="PS50943">
    <property type="entry name" value="HTH_CROC1"/>
    <property type="match status" value="1"/>
</dbReference>
<organism evidence="2 3">
    <name type="scientific">Massilia frigida</name>
    <dbReference type="NCBI Taxonomy" id="2609281"/>
    <lineage>
        <taxon>Bacteria</taxon>
        <taxon>Pseudomonadati</taxon>
        <taxon>Pseudomonadota</taxon>
        <taxon>Betaproteobacteria</taxon>
        <taxon>Burkholderiales</taxon>
        <taxon>Oxalobacteraceae</taxon>
        <taxon>Telluria group</taxon>
        <taxon>Massilia</taxon>
    </lineage>
</organism>
<dbReference type="EMBL" id="WHJG01000004">
    <property type="protein sequence ID" value="NHZ78813.1"/>
    <property type="molecule type" value="Genomic_DNA"/>
</dbReference>
<gene>
    <name evidence="2" type="ORF">F2P44_05900</name>
</gene>
<comment type="caution">
    <text evidence="2">The sequence shown here is derived from an EMBL/GenBank/DDBJ whole genome shotgun (WGS) entry which is preliminary data.</text>
</comment>
<evidence type="ECO:0000313" key="3">
    <source>
        <dbReference type="Proteomes" id="UP000621455"/>
    </source>
</evidence>
<dbReference type="SMART" id="SM00530">
    <property type="entry name" value="HTH_XRE"/>
    <property type="match status" value="1"/>
</dbReference>
<dbReference type="Pfam" id="PF13560">
    <property type="entry name" value="HTH_31"/>
    <property type="match status" value="1"/>
</dbReference>
<evidence type="ECO:0000313" key="2">
    <source>
        <dbReference type="EMBL" id="NHZ78813.1"/>
    </source>
</evidence>
<dbReference type="InterPro" id="IPR001387">
    <property type="entry name" value="Cro/C1-type_HTH"/>
</dbReference>
<dbReference type="CDD" id="cd00093">
    <property type="entry name" value="HTH_XRE"/>
    <property type="match status" value="1"/>
</dbReference>
<protein>
    <submittedName>
        <fullName evidence="2">Helix-turn-helix domain-containing protein</fullName>
    </submittedName>
</protein>
<dbReference type="InterPro" id="IPR010982">
    <property type="entry name" value="Lambda_DNA-bd_dom_sf"/>
</dbReference>
<proteinExistence type="predicted"/>
<dbReference type="Proteomes" id="UP000621455">
    <property type="component" value="Unassembled WGS sequence"/>
</dbReference>
<name>A0ABX0N0K9_9BURK</name>
<keyword evidence="3" id="KW-1185">Reference proteome</keyword>
<feature type="domain" description="HTH cro/C1-type" evidence="1">
    <location>
        <begin position="4"/>
        <end position="39"/>
    </location>
</feature>
<dbReference type="SUPFAM" id="SSF47413">
    <property type="entry name" value="lambda repressor-like DNA-binding domains"/>
    <property type="match status" value="1"/>
</dbReference>
<accession>A0ABX0N0K9</accession>
<sequence length="77" mass="8191">MNSIAHIRARLGVTQAVMAKGINVSQGNVSNYERGQSMPPDVAARLIRYAASVGCTISHNDVYASSHGRAHGDARRA</sequence>
<dbReference type="RefSeq" id="WP_167085792.1">
    <property type="nucleotide sequence ID" value="NZ_WHJG01000004.1"/>
</dbReference>
<evidence type="ECO:0000259" key="1">
    <source>
        <dbReference type="PROSITE" id="PS50943"/>
    </source>
</evidence>
<reference evidence="2 3" key="1">
    <citation type="submission" date="2019-10" db="EMBL/GenBank/DDBJ databases">
        <title>Taxonomy of Antarctic Massilia spp.: description of Massilia rubra sp. nov., Massilia aquatica sp. nov., Massilia mucilaginosa sp. nov., Massilia frigida sp. nov. isolated from streams, lakes and regoliths.</title>
        <authorList>
            <person name="Holochova P."/>
            <person name="Sedlacek I."/>
            <person name="Kralova S."/>
            <person name="Maslanova I."/>
            <person name="Busse H.-J."/>
            <person name="Stankova E."/>
            <person name="Vrbovska V."/>
            <person name="Kovarovic V."/>
            <person name="Bartak M."/>
            <person name="Svec P."/>
            <person name="Pantucek R."/>
        </authorList>
    </citation>
    <scope>NUCLEOTIDE SEQUENCE [LARGE SCALE GENOMIC DNA]</scope>
    <source>
        <strain evidence="2 3">CCM 8695</strain>
    </source>
</reference>